<evidence type="ECO:0000313" key="1">
    <source>
        <dbReference type="EMBL" id="UZP76493.1"/>
    </source>
</evidence>
<proteinExistence type="predicted"/>
<dbReference type="EMBL" id="CP097770">
    <property type="protein sequence ID" value="UZP76493.1"/>
    <property type="molecule type" value="Genomic_DNA"/>
</dbReference>
<protein>
    <submittedName>
        <fullName evidence="1">Uncharacterized protein</fullName>
    </submittedName>
</protein>
<organism evidence="1">
    <name type="scientific">Paenibacillus polymyxa</name>
    <name type="common">Bacillus polymyxa</name>
    <dbReference type="NCBI Taxonomy" id="1406"/>
    <lineage>
        <taxon>Bacteria</taxon>
        <taxon>Bacillati</taxon>
        <taxon>Bacillota</taxon>
        <taxon>Bacilli</taxon>
        <taxon>Bacillales</taxon>
        <taxon>Paenibacillaceae</taxon>
        <taxon>Paenibacillus</taxon>
    </lineage>
</organism>
<gene>
    <name evidence="1" type="ORF">MF626_05745</name>
</gene>
<accession>A0AAE9TIP4</accession>
<name>A0AAE9TIP4_PAEPO</name>
<dbReference type="AlphaFoldDB" id="A0AAE9TIP4"/>
<reference evidence="1" key="1">
    <citation type="submission" date="2022-11" db="EMBL/GenBank/DDBJ databases">
        <authorList>
            <person name="Vasilchenko N.G."/>
            <person name="Prazdnova E.V."/>
            <person name="Gorovtsov A.V."/>
            <person name="Chistyakov V.A."/>
            <person name="Pak M.L."/>
        </authorList>
    </citation>
    <scope>NUCLEOTIDE SEQUENCE</scope>
    <source>
        <strain evidence="1">R 4.5</strain>
    </source>
</reference>
<sequence>MLYHLWVRHHLRPGDFWELPRGERMLLLAFAEQEMDSIAASKA</sequence>